<feature type="domain" description="Tyr recombinase" evidence="2">
    <location>
        <begin position="2"/>
        <end position="52"/>
    </location>
</feature>
<keyword evidence="4" id="KW-1185">Reference proteome</keyword>
<evidence type="ECO:0000256" key="1">
    <source>
        <dbReference type="ARBA" id="ARBA00023172"/>
    </source>
</evidence>
<dbReference type="GO" id="GO:0015074">
    <property type="term" value="P:DNA integration"/>
    <property type="evidence" value="ECO:0007669"/>
    <property type="project" value="InterPro"/>
</dbReference>
<dbReference type="EMBL" id="MLBF01000215">
    <property type="protein sequence ID" value="OLN24398.1"/>
    <property type="molecule type" value="Genomic_DNA"/>
</dbReference>
<dbReference type="InterPro" id="IPR013762">
    <property type="entry name" value="Integrase-like_cat_sf"/>
</dbReference>
<gene>
    <name evidence="3" type="ORF">DSOL_5438</name>
</gene>
<keyword evidence="1" id="KW-0233">DNA recombination</keyword>
<name>A0A1Q8QAN4_9FIRM</name>
<dbReference type="GO" id="GO:0003677">
    <property type="term" value="F:DNA binding"/>
    <property type="evidence" value="ECO:0007669"/>
    <property type="project" value="InterPro"/>
</dbReference>
<dbReference type="Gene3D" id="1.10.443.10">
    <property type="entry name" value="Intergrase catalytic core"/>
    <property type="match status" value="1"/>
</dbReference>
<reference evidence="3 4" key="1">
    <citation type="submission" date="2016-09" db="EMBL/GenBank/DDBJ databases">
        <title>Complete genome of Desulfosporosinus sp. OL.</title>
        <authorList>
            <person name="Mardanov A."/>
            <person name="Beletsky A."/>
            <person name="Panova A."/>
            <person name="Karnachuk O."/>
            <person name="Ravin N."/>
        </authorList>
    </citation>
    <scope>NUCLEOTIDE SEQUENCE [LARGE SCALE GENOMIC DNA]</scope>
    <source>
        <strain evidence="3 4">OL</strain>
    </source>
</reference>
<dbReference type="STRING" id="1888891.DSOL_5438"/>
<dbReference type="Pfam" id="PF00589">
    <property type="entry name" value="Phage_integrase"/>
    <property type="match status" value="1"/>
</dbReference>
<sequence length="87" mass="9800">MDVDLNEGVLFIRKNKSHKERIVPMSDDMLDLCRSYAEQLALFAPKSDYIFSFAGWESISCQVVNPAVSGNLGFRQAYTVLCECTCI</sequence>
<dbReference type="GO" id="GO:0006310">
    <property type="term" value="P:DNA recombination"/>
    <property type="evidence" value="ECO:0007669"/>
    <property type="project" value="UniProtKB-KW"/>
</dbReference>
<evidence type="ECO:0000313" key="4">
    <source>
        <dbReference type="Proteomes" id="UP000186102"/>
    </source>
</evidence>
<proteinExistence type="predicted"/>
<dbReference type="InterPro" id="IPR011010">
    <property type="entry name" value="DNA_brk_join_enz"/>
</dbReference>
<evidence type="ECO:0000313" key="3">
    <source>
        <dbReference type="EMBL" id="OLN24398.1"/>
    </source>
</evidence>
<accession>A0A1Q8QAN4</accession>
<protein>
    <recommendedName>
        <fullName evidence="2">Tyr recombinase domain-containing protein</fullName>
    </recommendedName>
</protein>
<dbReference type="AlphaFoldDB" id="A0A1Q8QAN4"/>
<dbReference type="InterPro" id="IPR002104">
    <property type="entry name" value="Integrase_catalytic"/>
</dbReference>
<evidence type="ECO:0000259" key="2">
    <source>
        <dbReference type="Pfam" id="PF00589"/>
    </source>
</evidence>
<organism evidence="3 4">
    <name type="scientific">Desulfosporosinus metallidurans</name>
    <dbReference type="NCBI Taxonomy" id="1888891"/>
    <lineage>
        <taxon>Bacteria</taxon>
        <taxon>Bacillati</taxon>
        <taxon>Bacillota</taxon>
        <taxon>Clostridia</taxon>
        <taxon>Eubacteriales</taxon>
        <taxon>Desulfitobacteriaceae</taxon>
        <taxon>Desulfosporosinus</taxon>
    </lineage>
</organism>
<dbReference type="Proteomes" id="UP000186102">
    <property type="component" value="Unassembled WGS sequence"/>
</dbReference>
<dbReference type="SUPFAM" id="SSF56349">
    <property type="entry name" value="DNA breaking-rejoining enzymes"/>
    <property type="match status" value="1"/>
</dbReference>
<comment type="caution">
    <text evidence="3">The sequence shown here is derived from an EMBL/GenBank/DDBJ whole genome shotgun (WGS) entry which is preliminary data.</text>
</comment>